<dbReference type="PANTHER" id="PTHR10782:SF4">
    <property type="entry name" value="TONALLI, ISOFORM E"/>
    <property type="match status" value="1"/>
</dbReference>
<dbReference type="SMART" id="SM00513">
    <property type="entry name" value="SAP"/>
    <property type="match status" value="1"/>
</dbReference>
<evidence type="ECO:0000259" key="13">
    <source>
        <dbReference type="PROSITE" id="PS51466"/>
    </source>
</evidence>
<name>F0XPM7_GROCL</name>
<dbReference type="eggNOG" id="KOG2169">
    <property type="taxonomic scope" value="Eukaryota"/>
</dbReference>
<dbReference type="Pfam" id="PF02891">
    <property type="entry name" value="zf-MIZ"/>
    <property type="match status" value="1"/>
</dbReference>
<dbReference type="Gene3D" id="3.30.40.10">
    <property type="entry name" value="Zinc/RING finger domain, C3HC4 (zinc finger)"/>
    <property type="match status" value="1"/>
</dbReference>
<evidence type="ECO:0000256" key="4">
    <source>
        <dbReference type="ARBA" id="ARBA00022679"/>
    </source>
</evidence>
<keyword evidence="15" id="KW-1185">Reference proteome</keyword>
<dbReference type="FunCoup" id="F0XPM7">
    <property type="interactions" value="189"/>
</dbReference>
<dbReference type="PROSITE" id="PS51044">
    <property type="entry name" value="ZF_SP_RING"/>
    <property type="match status" value="1"/>
</dbReference>
<dbReference type="InParanoid" id="F0XPM7"/>
<dbReference type="GO" id="GO:0016925">
    <property type="term" value="P:protein sumoylation"/>
    <property type="evidence" value="ECO:0007669"/>
    <property type="project" value="UniProtKB-UniPathway"/>
</dbReference>
<keyword evidence="14" id="KW-0436">Ligase</keyword>
<dbReference type="InterPro" id="IPR036361">
    <property type="entry name" value="SAP_dom_sf"/>
</dbReference>
<dbReference type="GO" id="GO:0016874">
    <property type="term" value="F:ligase activity"/>
    <property type="evidence" value="ECO:0007669"/>
    <property type="project" value="UniProtKB-KW"/>
</dbReference>
<dbReference type="RefSeq" id="XP_014169770.1">
    <property type="nucleotide sequence ID" value="XM_014314295.1"/>
</dbReference>
<dbReference type="GO" id="GO:0005634">
    <property type="term" value="C:nucleus"/>
    <property type="evidence" value="ECO:0007669"/>
    <property type="project" value="UniProtKB-SubCell"/>
</dbReference>
<keyword evidence="5" id="KW-0479">Metal-binding</keyword>
<dbReference type="GeneID" id="25980818"/>
<evidence type="ECO:0000256" key="11">
    <source>
        <dbReference type="SAM" id="MobiDB-lite"/>
    </source>
</evidence>
<proteinExistence type="inferred from homology"/>
<evidence type="ECO:0000256" key="3">
    <source>
        <dbReference type="ARBA" id="ARBA00005383"/>
    </source>
</evidence>
<comment type="subcellular location">
    <subcellularLocation>
        <location evidence="1">Nucleus</location>
    </subcellularLocation>
</comment>
<reference evidence="14 15" key="1">
    <citation type="journal article" date="2011" name="Proc. Natl. Acad. Sci. U.S.A.">
        <title>Genome and transcriptome analyses of the mountain pine beetle-fungal symbiont Grosmannia clavigera, a lodgepole pine pathogen.</title>
        <authorList>
            <person name="DiGuistini S."/>
            <person name="Wang Y."/>
            <person name="Liao N.Y."/>
            <person name="Taylor G."/>
            <person name="Tanguay P."/>
            <person name="Feau N."/>
            <person name="Henrissat B."/>
            <person name="Chan S.K."/>
            <person name="Hesse-Orce U."/>
            <person name="Alamouti S.M."/>
            <person name="Tsui C.K.M."/>
            <person name="Docking R.T."/>
            <person name="Levasseur A."/>
            <person name="Haridas S."/>
            <person name="Robertson G."/>
            <person name="Birol I."/>
            <person name="Holt R.A."/>
            <person name="Marra M.A."/>
            <person name="Hamelin R.C."/>
            <person name="Hirst M."/>
            <person name="Jones S.J.M."/>
            <person name="Bohlmann J."/>
            <person name="Breuil C."/>
        </authorList>
    </citation>
    <scope>NUCLEOTIDE SEQUENCE [LARGE SCALE GENOMIC DNA]</scope>
    <source>
        <strain evidence="15">kw1407 / UAMH 11150</strain>
    </source>
</reference>
<keyword evidence="9" id="KW-0539">Nucleus</keyword>
<dbReference type="EMBL" id="GL629801">
    <property type="protein sequence ID" value="EFX00288.1"/>
    <property type="molecule type" value="Genomic_DNA"/>
</dbReference>
<dbReference type="GO" id="GO:0008270">
    <property type="term" value="F:zinc ion binding"/>
    <property type="evidence" value="ECO:0007669"/>
    <property type="project" value="UniProtKB-KW"/>
</dbReference>
<evidence type="ECO:0000256" key="5">
    <source>
        <dbReference type="ARBA" id="ARBA00022723"/>
    </source>
</evidence>
<evidence type="ECO:0000256" key="9">
    <source>
        <dbReference type="ARBA" id="ARBA00023242"/>
    </source>
</evidence>
<evidence type="ECO:0000256" key="2">
    <source>
        <dbReference type="ARBA" id="ARBA00004718"/>
    </source>
</evidence>
<sequence length="508" mass="55578">MAAQEDIDKLVSTIQSLKNRDLVQICVANHLAKSGNKADLQKRIVNLIDAAFQDPNPQKFVDIQSSILAFGRGSSSVNYRVPNFASSLPSSPSYLPSGMSSPYSGNSTTNGNVLHRSGGYGGSAGYGGELGQRLPPNGLLGLQFKPSPFYEIDTQLGDVRPCEAMAQHRNSVPVQIRVSSYPALQRCLVDQSLRVMIFCAASNVGVQEIAFPYQCEIKVNGGEVKANLRGLKNKPGSTRPVDITSLLRLKPSNYNNTLDFTYALTAKRFYLALYICKAHTASELTRVIERRRITKDSVIREVTRQAQDPDVVATSQVLSLKCPLTYMRLSLPIRSMTCKHIQCFDATSYLQLQEQGPQWLCPVCSRTASFDTLAVDEYVKEILAKTPSDQDQVTIDPDGTWHAEKPKNGNAPSTPKEAATSLLDEDESIFPFSGLSASEVRESMGRASTASVVAYRDATATPVHAGSKRQREVIDLTLSDDDEDAHLPPVKRQHIASSGFSPIPYSTL</sequence>
<organism evidence="15">
    <name type="scientific">Grosmannia clavigera (strain kw1407 / UAMH 11150)</name>
    <name type="common">Blue stain fungus</name>
    <name type="synonym">Graphiocladiella clavigera</name>
    <dbReference type="NCBI Taxonomy" id="655863"/>
    <lineage>
        <taxon>Eukaryota</taxon>
        <taxon>Fungi</taxon>
        <taxon>Dikarya</taxon>
        <taxon>Ascomycota</taxon>
        <taxon>Pezizomycotina</taxon>
        <taxon>Sordariomycetes</taxon>
        <taxon>Sordariomycetidae</taxon>
        <taxon>Ophiostomatales</taxon>
        <taxon>Ophiostomataceae</taxon>
        <taxon>Leptographium</taxon>
    </lineage>
</organism>
<dbReference type="Proteomes" id="UP000007796">
    <property type="component" value="Unassembled WGS sequence"/>
</dbReference>
<dbReference type="STRING" id="655863.F0XPM7"/>
<gene>
    <name evidence="14" type="ORF">CMQ_7290</name>
</gene>
<feature type="region of interest" description="Disordered" evidence="11">
    <location>
        <begin position="389"/>
        <end position="420"/>
    </location>
</feature>
<dbReference type="InterPro" id="IPR013083">
    <property type="entry name" value="Znf_RING/FYVE/PHD"/>
</dbReference>
<accession>F0XPM7</accession>
<dbReference type="HOGENOM" id="CLU_020537_1_0_1"/>
<dbReference type="Gene3D" id="2.60.120.780">
    <property type="entry name" value="PINIT domain"/>
    <property type="match status" value="1"/>
</dbReference>
<dbReference type="InterPro" id="IPR023321">
    <property type="entry name" value="PINIT"/>
</dbReference>
<feature type="domain" description="PINIT" evidence="13">
    <location>
        <begin position="132"/>
        <end position="279"/>
    </location>
</feature>
<keyword evidence="6 10" id="KW-0863">Zinc-finger</keyword>
<protein>
    <submittedName>
        <fullName evidence="14">Sumo ligase</fullName>
    </submittedName>
</protein>
<dbReference type="InterPro" id="IPR003034">
    <property type="entry name" value="SAP_dom"/>
</dbReference>
<dbReference type="GO" id="GO:0000785">
    <property type="term" value="C:chromatin"/>
    <property type="evidence" value="ECO:0007669"/>
    <property type="project" value="TreeGrafter"/>
</dbReference>
<keyword evidence="4" id="KW-0808">Transferase</keyword>
<evidence type="ECO:0000256" key="7">
    <source>
        <dbReference type="ARBA" id="ARBA00022786"/>
    </source>
</evidence>
<dbReference type="OrthoDB" id="28127at2759"/>
<dbReference type="PROSITE" id="PS51466">
    <property type="entry name" value="PINIT"/>
    <property type="match status" value="1"/>
</dbReference>
<evidence type="ECO:0000256" key="6">
    <source>
        <dbReference type="ARBA" id="ARBA00022771"/>
    </source>
</evidence>
<dbReference type="AlphaFoldDB" id="F0XPM7"/>
<feature type="domain" description="SP-RING-type" evidence="12">
    <location>
        <begin position="307"/>
        <end position="392"/>
    </location>
</feature>
<evidence type="ECO:0000256" key="1">
    <source>
        <dbReference type="ARBA" id="ARBA00004123"/>
    </source>
</evidence>
<dbReference type="GO" id="GO:0061665">
    <property type="term" value="F:SUMO ligase activity"/>
    <property type="evidence" value="ECO:0007669"/>
    <property type="project" value="TreeGrafter"/>
</dbReference>
<evidence type="ECO:0000256" key="10">
    <source>
        <dbReference type="PROSITE-ProRule" id="PRU00452"/>
    </source>
</evidence>
<evidence type="ECO:0000259" key="12">
    <source>
        <dbReference type="PROSITE" id="PS51044"/>
    </source>
</evidence>
<comment type="pathway">
    <text evidence="2">Protein modification; protein sumoylation.</text>
</comment>
<evidence type="ECO:0000313" key="15">
    <source>
        <dbReference type="Proteomes" id="UP000007796"/>
    </source>
</evidence>
<keyword evidence="7" id="KW-0833">Ubl conjugation pathway</keyword>
<evidence type="ECO:0000313" key="14">
    <source>
        <dbReference type="EMBL" id="EFX00288.1"/>
    </source>
</evidence>
<dbReference type="CDD" id="cd16792">
    <property type="entry name" value="SP-RING_Siz-like"/>
    <property type="match status" value="1"/>
</dbReference>
<keyword evidence="8" id="KW-0862">Zinc</keyword>
<comment type="similarity">
    <text evidence="3">Belongs to the PIAS family.</text>
</comment>
<dbReference type="Pfam" id="PF02037">
    <property type="entry name" value="SAP"/>
    <property type="match status" value="1"/>
</dbReference>
<dbReference type="PANTHER" id="PTHR10782">
    <property type="entry name" value="ZINC FINGER MIZ DOMAIN-CONTAINING PROTEIN"/>
    <property type="match status" value="1"/>
</dbReference>
<dbReference type="Pfam" id="PF14324">
    <property type="entry name" value="PINIT"/>
    <property type="match status" value="1"/>
</dbReference>
<evidence type="ECO:0000256" key="8">
    <source>
        <dbReference type="ARBA" id="ARBA00022833"/>
    </source>
</evidence>
<dbReference type="InterPro" id="IPR031141">
    <property type="entry name" value="SIZ1/2_SP-RING"/>
</dbReference>
<dbReference type="UniPathway" id="UPA00886"/>
<dbReference type="SUPFAM" id="SSF68906">
    <property type="entry name" value="SAP domain"/>
    <property type="match status" value="1"/>
</dbReference>
<dbReference type="InterPro" id="IPR004181">
    <property type="entry name" value="Znf_MIZ"/>
</dbReference>
<dbReference type="InterPro" id="IPR038654">
    <property type="entry name" value="PINIT_sf"/>
</dbReference>